<comment type="subcellular location">
    <subcellularLocation>
        <location evidence="1">Membrane</location>
        <topology evidence="1">Single-pass type I membrane protein</topology>
    </subcellularLocation>
</comment>
<feature type="signal peptide" evidence="15">
    <location>
        <begin position="1"/>
        <end position="43"/>
    </location>
</feature>
<keyword evidence="4" id="KW-0808">Transferase</keyword>
<evidence type="ECO:0000256" key="15">
    <source>
        <dbReference type="SAM" id="SignalP"/>
    </source>
</evidence>
<dbReference type="Proteomes" id="UP001443914">
    <property type="component" value="Unassembled WGS sequence"/>
</dbReference>
<evidence type="ECO:0000256" key="14">
    <source>
        <dbReference type="SAM" id="Phobius"/>
    </source>
</evidence>
<evidence type="ECO:0000256" key="1">
    <source>
        <dbReference type="ARBA" id="ARBA00004479"/>
    </source>
</evidence>
<dbReference type="Pfam" id="PF00560">
    <property type="entry name" value="LRR_1"/>
    <property type="match status" value="3"/>
</dbReference>
<dbReference type="PROSITE" id="PS51450">
    <property type="entry name" value="LRR"/>
    <property type="match status" value="1"/>
</dbReference>
<dbReference type="Gene3D" id="3.80.10.10">
    <property type="entry name" value="Ribonuclease Inhibitor"/>
    <property type="match status" value="3"/>
</dbReference>
<evidence type="ECO:0000256" key="2">
    <source>
        <dbReference type="ARBA" id="ARBA00008684"/>
    </source>
</evidence>
<dbReference type="PROSITE" id="PS00108">
    <property type="entry name" value="PROTEIN_KINASE_ST"/>
    <property type="match status" value="1"/>
</dbReference>
<dbReference type="FunFam" id="1.10.510.10:FF:000388">
    <property type="entry name" value="Leucine-rich repeat receptor-like tyrosine-protein kinase PXC3"/>
    <property type="match status" value="1"/>
</dbReference>
<evidence type="ECO:0000256" key="12">
    <source>
        <dbReference type="ARBA" id="ARBA00023170"/>
    </source>
</evidence>
<keyword evidence="8" id="KW-0547">Nucleotide-binding</keyword>
<evidence type="ECO:0000256" key="6">
    <source>
        <dbReference type="ARBA" id="ARBA00022729"/>
    </source>
</evidence>
<comment type="similarity">
    <text evidence="2">Belongs to the protein kinase superfamily. Ser/Thr protein kinase family.</text>
</comment>
<dbReference type="PANTHER" id="PTHR48007">
    <property type="entry name" value="LEUCINE-RICH REPEAT RECEPTOR-LIKE PROTEIN KINASE PXC1"/>
    <property type="match status" value="1"/>
</dbReference>
<feature type="transmembrane region" description="Helical" evidence="14">
    <location>
        <begin position="556"/>
        <end position="579"/>
    </location>
</feature>
<proteinExistence type="inferred from homology"/>
<dbReference type="GO" id="GO:0004672">
    <property type="term" value="F:protein kinase activity"/>
    <property type="evidence" value="ECO:0007669"/>
    <property type="project" value="InterPro"/>
</dbReference>
<dbReference type="InterPro" id="IPR003591">
    <property type="entry name" value="Leu-rich_rpt_typical-subtyp"/>
</dbReference>
<dbReference type="Pfam" id="PF07714">
    <property type="entry name" value="PK_Tyr_Ser-Thr"/>
    <property type="match status" value="1"/>
</dbReference>
<dbReference type="SMART" id="SM00220">
    <property type="entry name" value="S_TKc"/>
    <property type="match status" value="1"/>
</dbReference>
<reference evidence="17" key="1">
    <citation type="submission" date="2024-03" db="EMBL/GenBank/DDBJ databases">
        <title>WGS assembly of Saponaria officinalis var. Norfolk2.</title>
        <authorList>
            <person name="Jenkins J."/>
            <person name="Shu S."/>
            <person name="Grimwood J."/>
            <person name="Barry K."/>
            <person name="Goodstein D."/>
            <person name="Schmutz J."/>
            <person name="Leebens-Mack J."/>
            <person name="Osbourn A."/>
        </authorList>
    </citation>
    <scope>NUCLEOTIDE SEQUENCE [LARGE SCALE GENOMIC DNA]</scope>
    <source>
        <strain evidence="17">JIC</strain>
    </source>
</reference>
<evidence type="ECO:0000259" key="16">
    <source>
        <dbReference type="PROSITE" id="PS50011"/>
    </source>
</evidence>
<keyword evidence="6 15" id="KW-0732">Signal</keyword>
<evidence type="ECO:0000256" key="13">
    <source>
        <dbReference type="ARBA" id="ARBA00023180"/>
    </source>
</evidence>
<keyword evidence="11 14" id="KW-0472">Membrane</keyword>
<keyword evidence="9" id="KW-0067">ATP-binding</keyword>
<keyword evidence="13" id="KW-0325">Glycoprotein</keyword>
<accession>A0AAW1H523</accession>
<protein>
    <recommendedName>
        <fullName evidence="16">Protein kinase domain-containing protein</fullName>
    </recommendedName>
</protein>
<organism evidence="17 18">
    <name type="scientific">Saponaria officinalis</name>
    <name type="common">Common soapwort</name>
    <name type="synonym">Lychnis saponaria</name>
    <dbReference type="NCBI Taxonomy" id="3572"/>
    <lineage>
        <taxon>Eukaryota</taxon>
        <taxon>Viridiplantae</taxon>
        <taxon>Streptophyta</taxon>
        <taxon>Embryophyta</taxon>
        <taxon>Tracheophyta</taxon>
        <taxon>Spermatophyta</taxon>
        <taxon>Magnoliopsida</taxon>
        <taxon>eudicotyledons</taxon>
        <taxon>Gunneridae</taxon>
        <taxon>Pentapetalae</taxon>
        <taxon>Caryophyllales</taxon>
        <taxon>Caryophyllaceae</taxon>
        <taxon>Caryophylleae</taxon>
        <taxon>Saponaria</taxon>
    </lineage>
</organism>
<dbReference type="Gene3D" id="3.30.200.20">
    <property type="entry name" value="Phosphorylase Kinase, domain 1"/>
    <property type="match status" value="1"/>
</dbReference>
<evidence type="ECO:0000256" key="4">
    <source>
        <dbReference type="ARBA" id="ARBA00022679"/>
    </source>
</evidence>
<feature type="chain" id="PRO_5043385183" description="Protein kinase domain-containing protein" evidence="15">
    <location>
        <begin position="44"/>
        <end position="906"/>
    </location>
</feature>
<dbReference type="InterPro" id="IPR000719">
    <property type="entry name" value="Prot_kinase_dom"/>
</dbReference>
<dbReference type="GO" id="GO:0016020">
    <property type="term" value="C:membrane"/>
    <property type="evidence" value="ECO:0007669"/>
    <property type="project" value="UniProtKB-SubCell"/>
</dbReference>
<dbReference type="AlphaFoldDB" id="A0AAW1H523"/>
<evidence type="ECO:0000256" key="11">
    <source>
        <dbReference type="ARBA" id="ARBA00023136"/>
    </source>
</evidence>
<keyword evidence="12" id="KW-0675">Receptor</keyword>
<dbReference type="InterPro" id="IPR046959">
    <property type="entry name" value="PRK1-6/SRF4-like"/>
</dbReference>
<evidence type="ECO:0000256" key="7">
    <source>
        <dbReference type="ARBA" id="ARBA00022737"/>
    </source>
</evidence>
<dbReference type="InterPro" id="IPR032675">
    <property type="entry name" value="LRR_dom_sf"/>
</dbReference>
<evidence type="ECO:0000256" key="10">
    <source>
        <dbReference type="ARBA" id="ARBA00022989"/>
    </source>
</evidence>
<dbReference type="FunFam" id="3.30.200.20:FF:000652">
    <property type="entry name" value="probably inactive leucine-rich repeat receptor-like protein kinase At5g06940"/>
    <property type="match status" value="1"/>
</dbReference>
<dbReference type="SUPFAM" id="SSF52058">
    <property type="entry name" value="L domain-like"/>
    <property type="match status" value="2"/>
</dbReference>
<dbReference type="FunFam" id="3.80.10.10:FF:000516">
    <property type="entry name" value="Leucine-rich repeat family protein"/>
    <property type="match status" value="1"/>
</dbReference>
<dbReference type="InterPro" id="IPR001245">
    <property type="entry name" value="Ser-Thr/Tyr_kinase_cat_dom"/>
</dbReference>
<dbReference type="InterPro" id="IPR008271">
    <property type="entry name" value="Ser/Thr_kinase_AS"/>
</dbReference>
<dbReference type="PROSITE" id="PS50011">
    <property type="entry name" value="PROTEIN_KINASE_DOM"/>
    <property type="match status" value="1"/>
</dbReference>
<evidence type="ECO:0000256" key="5">
    <source>
        <dbReference type="ARBA" id="ARBA00022692"/>
    </source>
</evidence>
<keyword evidence="3" id="KW-0433">Leucine-rich repeat</keyword>
<dbReference type="EMBL" id="JBDFQZ010000012">
    <property type="protein sequence ID" value="KAK9671526.1"/>
    <property type="molecule type" value="Genomic_DNA"/>
</dbReference>
<evidence type="ECO:0000313" key="17">
    <source>
        <dbReference type="EMBL" id="KAK9671526.1"/>
    </source>
</evidence>
<dbReference type="InterPro" id="IPR011009">
    <property type="entry name" value="Kinase-like_dom_sf"/>
</dbReference>
<gene>
    <name evidence="17" type="ORF">RND81_12G036400</name>
</gene>
<name>A0AAW1H523_SAPOF</name>
<sequence length="906" mass="100095">MPTFPFTTHSLTHSLTNNPPMSTLHTSFLIFFTLSSLISLTNSSPNESNILLSFKSSLFDPSNFLSSWSNFTHRCNFTGITCNNFPPFTVTSITLQSFNLSGEISSEICQLSGLTSLNLADNLFNHPFPLHLSTCQSLISLNLSSNLIWGNIPHQISQFDSIEVLDLSRNHMEGEIPESLGFLKQLKVLNLGSNFFSGELPRVFGNFTHMVNLDLSVNSFVGSEIPREIGQLGKLEQLLLQNSGFSGVIPETFINLLNLKVIDLSQNNLTGEIPKNFGDSLKKLESFHVSVNKLSGLFPNKICSQNSIITLDLHSNYFTGELPENISNCLSLERFQVQNNGYFGNFPSGLFSLPKILLIRGENNNFTGEIPAFISKSLHLEQVQIDNNSFTGVIPKSLGSVKTLYRFSASKNRFYGKLPPNFCDSPVMSIINLSQNLLSGEIPEVKKCRKLVSLSLASNGFTGEIPNSLGDLPVLTYLDLSDNNLTGSIPQDLQNLKLALFNVSYNRLSGSVPFPLLTGLPASYLQGNPDLCGPTFPKPCSNDGKMLRQSVTLTKLAYALISVAISVIILGVFVFFVFYRRFRKNPVTGVWQSVFFYPLRISEQDLVMAINDKTAVGNRGGTFGKVHIIGLPSGELVAVKKLVISGSQSYKSLKVEIKTLAKIRHKNIVKILGFCRTDDSIILIYEYLSKGSLGDVIGRPSFQMQWNVRLKIAIGVAQGLAYLHDDYSPNLLHRDLKSNNILLDADFEPKLTDFALDRVVGDSVFQSVLAFESPPSCYVAPECKYNRKASEKTDVYSFGVVLLELVTGRLAETSTSEESYLDIVKWVRRKINIADGPHLVLDPRIMNSSKDEMLGVLELGLECTSVMPEKRPSMADVVRALHTLGSNSSSRYLRLSSDGDSSSLPV</sequence>
<evidence type="ECO:0000256" key="8">
    <source>
        <dbReference type="ARBA" id="ARBA00022741"/>
    </source>
</evidence>
<dbReference type="Pfam" id="PF13855">
    <property type="entry name" value="LRR_8"/>
    <property type="match status" value="2"/>
</dbReference>
<evidence type="ECO:0000313" key="18">
    <source>
        <dbReference type="Proteomes" id="UP001443914"/>
    </source>
</evidence>
<keyword evidence="7" id="KW-0677">Repeat</keyword>
<evidence type="ECO:0000256" key="3">
    <source>
        <dbReference type="ARBA" id="ARBA00022614"/>
    </source>
</evidence>
<keyword evidence="5 14" id="KW-0812">Transmembrane</keyword>
<dbReference type="GO" id="GO:0005524">
    <property type="term" value="F:ATP binding"/>
    <property type="evidence" value="ECO:0007669"/>
    <property type="project" value="UniProtKB-KW"/>
</dbReference>
<keyword evidence="18" id="KW-1185">Reference proteome</keyword>
<dbReference type="PANTHER" id="PTHR48007:SF76">
    <property type="entry name" value="OS03G0145102 PROTEIN"/>
    <property type="match status" value="1"/>
</dbReference>
<feature type="domain" description="Protein kinase" evidence="16">
    <location>
        <begin position="608"/>
        <end position="885"/>
    </location>
</feature>
<keyword evidence="10 14" id="KW-1133">Transmembrane helix</keyword>
<comment type="caution">
    <text evidence="17">The sequence shown here is derived from an EMBL/GenBank/DDBJ whole genome shotgun (WGS) entry which is preliminary data.</text>
</comment>
<dbReference type="SMART" id="SM00369">
    <property type="entry name" value="LRR_TYP"/>
    <property type="match status" value="4"/>
</dbReference>
<dbReference type="InterPro" id="IPR013210">
    <property type="entry name" value="LRR_N_plant-typ"/>
</dbReference>
<dbReference type="Gene3D" id="1.10.510.10">
    <property type="entry name" value="Transferase(Phosphotransferase) domain 1"/>
    <property type="match status" value="1"/>
</dbReference>
<dbReference type="SUPFAM" id="SSF56112">
    <property type="entry name" value="Protein kinase-like (PK-like)"/>
    <property type="match status" value="1"/>
</dbReference>
<dbReference type="InterPro" id="IPR001611">
    <property type="entry name" value="Leu-rich_rpt"/>
</dbReference>
<dbReference type="FunFam" id="3.80.10.10:FF:000534">
    <property type="entry name" value="Probably inactive leucine-rich repeat receptor-like protein kinase At5g06940"/>
    <property type="match status" value="1"/>
</dbReference>
<dbReference type="Pfam" id="PF08263">
    <property type="entry name" value="LRRNT_2"/>
    <property type="match status" value="1"/>
</dbReference>
<evidence type="ECO:0000256" key="9">
    <source>
        <dbReference type="ARBA" id="ARBA00022840"/>
    </source>
</evidence>